<accession>A0A0N4U5Y3</accession>
<dbReference type="EMBL" id="UYYG01001156">
    <property type="protein sequence ID" value="VDN56679.1"/>
    <property type="molecule type" value="Genomic_DNA"/>
</dbReference>
<evidence type="ECO:0000313" key="2">
    <source>
        <dbReference type="Proteomes" id="UP000038040"/>
    </source>
</evidence>
<dbReference type="WBParaSite" id="DME_0000229201-mRNA-1">
    <property type="protein sequence ID" value="DME_0000229201-mRNA-1"/>
    <property type="gene ID" value="DME_0000229201"/>
</dbReference>
<evidence type="ECO:0000313" key="1">
    <source>
        <dbReference type="EMBL" id="VDN56679.1"/>
    </source>
</evidence>
<organism evidence="2 4">
    <name type="scientific">Dracunculus medinensis</name>
    <name type="common">Guinea worm</name>
    <dbReference type="NCBI Taxonomy" id="318479"/>
    <lineage>
        <taxon>Eukaryota</taxon>
        <taxon>Metazoa</taxon>
        <taxon>Ecdysozoa</taxon>
        <taxon>Nematoda</taxon>
        <taxon>Chromadorea</taxon>
        <taxon>Rhabditida</taxon>
        <taxon>Spirurina</taxon>
        <taxon>Dracunculoidea</taxon>
        <taxon>Dracunculidae</taxon>
        <taxon>Dracunculus</taxon>
    </lineage>
</organism>
<protein>
    <submittedName>
        <fullName evidence="4">Cytotoxic translational repressor of toxin-antitoxin stability system</fullName>
    </submittedName>
</protein>
<name>A0A0N4U5Y3_DRAME</name>
<evidence type="ECO:0000313" key="3">
    <source>
        <dbReference type="Proteomes" id="UP000274756"/>
    </source>
</evidence>
<proteinExistence type="predicted"/>
<dbReference type="AlphaFoldDB" id="A0A0N4U5Y3"/>
<dbReference type="Proteomes" id="UP000038040">
    <property type="component" value="Unplaced"/>
</dbReference>
<keyword evidence="3" id="KW-1185">Reference proteome</keyword>
<reference evidence="1 3" key="2">
    <citation type="submission" date="2018-11" db="EMBL/GenBank/DDBJ databases">
        <authorList>
            <consortium name="Pathogen Informatics"/>
        </authorList>
    </citation>
    <scope>NUCLEOTIDE SEQUENCE [LARGE SCALE GENOMIC DNA]</scope>
</reference>
<reference evidence="4" key="1">
    <citation type="submission" date="2017-02" db="UniProtKB">
        <authorList>
            <consortium name="WormBaseParasite"/>
        </authorList>
    </citation>
    <scope>IDENTIFICATION</scope>
</reference>
<dbReference type="Proteomes" id="UP000274756">
    <property type="component" value="Unassembled WGS sequence"/>
</dbReference>
<gene>
    <name evidence="1" type="ORF">DME_LOCUS6652</name>
</gene>
<sequence>MADKKNYEFHWDPKDMKTKTLGHWEGRTVQVVYQFKRNGSSLPLAETYLPLKHRGKPECFYSEATICECISSLKH</sequence>
<evidence type="ECO:0000313" key="4">
    <source>
        <dbReference type="WBParaSite" id="DME_0000229201-mRNA-1"/>
    </source>
</evidence>